<dbReference type="Gene3D" id="3.40.190.10">
    <property type="entry name" value="Periplasmic binding protein-like II"/>
    <property type="match status" value="1"/>
</dbReference>
<protein>
    <submittedName>
        <fullName evidence="2">Carbohydrate ABC transporter substrate-binding protein</fullName>
    </submittedName>
</protein>
<dbReference type="AlphaFoldDB" id="A0A965GF37"/>
<feature type="signal peptide" evidence="1">
    <location>
        <begin position="1"/>
        <end position="24"/>
    </location>
</feature>
<dbReference type="Proteomes" id="UP000740727">
    <property type="component" value="Unassembled WGS sequence"/>
</dbReference>
<dbReference type="Pfam" id="PF01547">
    <property type="entry name" value="SBP_bac_1"/>
    <property type="match status" value="1"/>
</dbReference>
<organism evidence="2 3">
    <name type="scientific">Candidatus Fonsibacter lacus</name>
    <dbReference type="NCBI Taxonomy" id="2576439"/>
    <lineage>
        <taxon>Bacteria</taxon>
        <taxon>Pseudomonadati</taxon>
        <taxon>Pseudomonadota</taxon>
        <taxon>Alphaproteobacteria</taxon>
        <taxon>Candidatus Pelagibacterales</taxon>
        <taxon>Candidatus Pelagibacterales incertae sedis</taxon>
        <taxon>Candidatus Fonsibacter</taxon>
    </lineage>
</organism>
<feature type="chain" id="PRO_5038021583" evidence="1">
    <location>
        <begin position="25"/>
        <end position="119"/>
    </location>
</feature>
<gene>
    <name evidence="2" type="ORF">EBT44_06540</name>
</gene>
<reference evidence="2" key="1">
    <citation type="submission" date="2018-10" db="EMBL/GenBank/DDBJ databases">
        <title>Iterative Subtractive Binning of Freshwater Chronoseries Metagenomes Recovers Nearly Complete Genomes from over Four Hundred Novel Species.</title>
        <authorList>
            <person name="Rodriguez-R L.M."/>
            <person name="Tsementzi D."/>
            <person name="Luo C."/>
            <person name="Konstantinidis K.T."/>
        </authorList>
    </citation>
    <scope>NUCLEOTIDE SEQUENCE</scope>
    <source>
        <strain evidence="2">WB5_2A_028</strain>
    </source>
</reference>
<feature type="non-terminal residue" evidence="2">
    <location>
        <position position="119"/>
    </location>
</feature>
<evidence type="ECO:0000313" key="2">
    <source>
        <dbReference type="EMBL" id="NBR94462.1"/>
    </source>
</evidence>
<evidence type="ECO:0000313" key="3">
    <source>
        <dbReference type="Proteomes" id="UP000740727"/>
    </source>
</evidence>
<sequence length="119" mass="12642">MKKFRTRKIAAVAALGFATSFAVAAVPSQAADVTLKLVMASYTDDMVNYYDGLSQDFENANPGIKVDVDVVAWPEIGQKVKTLIASGQTPDIVNNDEFAGEAAAGLLYRADQIVDAATL</sequence>
<dbReference type="EMBL" id="RFXN01000152">
    <property type="protein sequence ID" value="NBR94462.1"/>
    <property type="molecule type" value="Genomic_DNA"/>
</dbReference>
<keyword evidence="1" id="KW-0732">Signal</keyword>
<evidence type="ECO:0000256" key="1">
    <source>
        <dbReference type="SAM" id="SignalP"/>
    </source>
</evidence>
<name>A0A965GF37_9PROT</name>
<accession>A0A965GF37</accession>
<dbReference type="SUPFAM" id="SSF53850">
    <property type="entry name" value="Periplasmic binding protein-like II"/>
    <property type="match status" value="1"/>
</dbReference>
<dbReference type="InterPro" id="IPR006059">
    <property type="entry name" value="SBP"/>
</dbReference>
<proteinExistence type="predicted"/>
<comment type="caution">
    <text evidence="2">The sequence shown here is derived from an EMBL/GenBank/DDBJ whole genome shotgun (WGS) entry which is preliminary data.</text>
</comment>